<evidence type="ECO:0000256" key="13">
    <source>
        <dbReference type="ARBA" id="ARBA00023180"/>
    </source>
</evidence>
<evidence type="ECO:0000256" key="3">
    <source>
        <dbReference type="ARBA" id="ARBA00005730"/>
    </source>
</evidence>
<feature type="compositionally biased region" description="Low complexity" evidence="16">
    <location>
        <begin position="37"/>
        <end position="81"/>
    </location>
</feature>
<dbReference type="InterPro" id="IPR029130">
    <property type="entry name" value="Acid_ceramidase_N"/>
</dbReference>
<dbReference type="CDD" id="cd01903">
    <property type="entry name" value="Ntn_AC_NAAA"/>
    <property type="match status" value="1"/>
</dbReference>
<keyword evidence="13" id="KW-0325">Glycoprotein</keyword>
<evidence type="ECO:0000256" key="11">
    <source>
        <dbReference type="ARBA" id="ARBA00023145"/>
    </source>
</evidence>
<protein>
    <recommendedName>
        <fullName evidence="4">ceramidase</fullName>
        <ecNumber evidence="4">3.5.1.23</ecNumber>
    </recommendedName>
</protein>
<dbReference type="InterPro" id="IPR036445">
    <property type="entry name" value="GPCR_2_extracell_dom_sf"/>
</dbReference>
<evidence type="ECO:0000256" key="1">
    <source>
        <dbReference type="ARBA" id="ARBA00004141"/>
    </source>
</evidence>
<evidence type="ECO:0000256" key="14">
    <source>
        <dbReference type="ARBA" id="ARBA00023224"/>
    </source>
</evidence>
<evidence type="ECO:0000256" key="8">
    <source>
        <dbReference type="ARBA" id="ARBA00022989"/>
    </source>
</evidence>
<dbReference type="EMBL" id="JAWZYT010002901">
    <property type="protein sequence ID" value="KAK4301255.1"/>
    <property type="molecule type" value="Genomic_DNA"/>
</dbReference>
<feature type="transmembrane region" description="Helical" evidence="17">
    <location>
        <begin position="417"/>
        <end position="437"/>
    </location>
</feature>
<feature type="domain" description="G-protein coupled receptors family 2 profile 2" evidence="20">
    <location>
        <begin position="325"/>
        <end position="586"/>
    </location>
</feature>
<evidence type="ECO:0000256" key="9">
    <source>
        <dbReference type="ARBA" id="ARBA00023040"/>
    </source>
</evidence>
<evidence type="ECO:0000256" key="17">
    <source>
        <dbReference type="SAM" id="Phobius"/>
    </source>
</evidence>
<dbReference type="PROSITE" id="PS50261">
    <property type="entry name" value="G_PROTEIN_RECEP_F2_4"/>
    <property type="match status" value="1"/>
</dbReference>
<dbReference type="Pfam" id="PF15508">
    <property type="entry name" value="NAAA-beta"/>
    <property type="match status" value="1"/>
</dbReference>
<feature type="transmembrane region" description="Helical" evidence="17">
    <location>
        <begin position="362"/>
        <end position="382"/>
    </location>
</feature>
<feature type="region of interest" description="Disordered" evidence="16">
    <location>
        <begin position="196"/>
        <end position="252"/>
    </location>
</feature>
<dbReference type="GO" id="GO:0005764">
    <property type="term" value="C:lysosome"/>
    <property type="evidence" value="ECO:0007669"/>
    <property type="project" value="UniProtKB-SubCell"/>
</dbReference>
<dbReference type="PRINTS" id="PR00249">
    <property type="entry name" value="GPCRSECRETIN"/>
</dbReference>
<evidence type="ECO:0000256" key="7">
    <source>
        <dbReference type="ARBA" id="ARBA00022801"/>
    </source>
</evidence>
<feature type="transmembrane region" description="Helical" evidence="17">
    <location>
        <begin position="444"/>
        <end position="468"/>
    </location>
</feature>
<evidence type="ECO:0000256" key="12">
    <source>
        <dbReference type="ARBA" id="ARBA00023170"/>
    </source>
</evidence>
<evidence type="ECO:0000256" key="6">
    <source>
        <dbReference type="ARBA" id="ARBA00022729"/>
    </source>
</evidence>
<evidence type="ECO:0000256" key="16">
    <source>
        <dbReference type="SAM" id="MobiDB-lite"/>
    </source>
</evidence>
<evidence type="ECO:0000256" key="18">
    <source>
        <dbReference type="SAM" id="SignalP"/>
    </source>
</evidence>
<dbReference type="Gene3D" id="1.20.1070.10">
    <property type="entry name" value="Rhodopsin 7-helix transmembrane proteins"/>
    <property type="match status" value="1"/>
</dbReference>
<feature type="compositionally biased region" description="Low complexity" evidence="16">
    <location>
        <begin position="213"/>
        <end position="231"/>
    </location>
</feature>
<keyword evidence="11" id="KW-0865">Zymogen</keyword>
<keyword evidence="8 17" id="KW-1133">Transmembrane helix</keyword>
<feature type="chain" id="PRO_5042023593" description="ceramidase" evidence="18">
    <location>
        <begin position="19"/>
        <end position="1019"/>
    </location>
</feature>
<gene>
    <name evidence="21" type="ORF">Pmani_026590</name>
</gene>
<keyword evidence="22" id="KW-1185">Reference proteome</keyword>
<keyword evidence="5 17" id="KW-0812">Transmembrane</keyword>
<dbReference type="SMART" id="SM00008">
    <property type="entry name" value="HormR"/>
    <property type="match status" value="1"/>
</dbReference>
<evidence type="ECO:0000259" key="19">
    <source>
        <dbReference type="PROSITE" id="PS50227"/>
    </source>
</evidence>
<dbReference type="Pfam" id="PF02275">
    <property type="entry name" value="CBAH"/>
    <property type="match status" value="1"/>
</dbReference>
<feature type="transmembrane region" description="Helical" evidence="17">
    <location>
        <begin position="494"/>
        <end position="512"/>
    </location>
</feature>
<reference evidence="21" key="1">
    <citation type="submission" date="2023-11" db="EMBL/GenBank/DDBJ databases">
        <title>Genome assemblies of two species of porcelain crab, Petrolisthes cinctipes and Petrolisthes manimaculis (Anomura: Porcellanidae).</title>
        <authorList>
            <person name="Angst P."/>
        </authorList>
    </citation>
    <scope>NUCLEOTIDE SEQUENCE</scope>
    <source>
        <strain evidence="21">PB745_02</strain>
        <tissue evidence="21">Gill</tissue>
    </source>
</reference>
<keyword evidence="15" id="KW-0458">Lysosome</keyword>
<evidence type="ECO:0000259" key="20">
    <source>
        <dbReference type="PROSITE" id="PS50261"/>
    </source>
</evidence>
<keyword evidence="14" id="KW-0807">Transducer</keyword>
<keyword evidence="10 17" id="KW-0472">Membrane</keyword>
<evidence type="ECO:0000256" key="4">
    <source>
        <dbReference type="ARBA" id="ARBA00011891"/>
    </source>
</evidence>
<dbReference type="FunFam" id="3.60.60.10:FF:000006">
    <property type="entry name" value="N-acylethanolamine-hydrolyzing acid amidase"/>
    <property type="match status" value="1"/>
</dbReference>
<feature type="signal peptide" evidence="18">
    <location>
        <begin position="1"/>
        <end position="18"/>
    </location>
</feature>
<feature type="region of interest" description="Disordered" evidence="16">
    <location>
        <begin position="34"/>
        <end position="84"/>
    </location>
</feature>
<dbReference type="GO" id="GO:0007166">
    <property type="term" value="P:cell surface receptor signaling pathway"/>
    <property type="evidence" value="ECO:0007669"/>
    <property type="project" value="InterPro"/>
</dbReference>
<keyword evidence="9" id="KW-0297">G-protein coupled receptor</keyword>
<evidence type="ECO:0000313" key="21">
    <source>
        <dbReference type="EMBL" id="KAK4301255.1"/>
    </source>
</evidence>
<dbReference type="PANTHER" id="PTHR28583:SF1">
    <property type="entry name" value="ACID CERAMIDASE"/>
    <property type="match status" value="1"/>
</dbReference>
<dbReference type="Proteomes" id="UP001292094">
    <property type="component" value="Unassembled WGS sequence"/>
</dbReference>
<keyword evidence="7" id="KW-0378">Hydrolase</keyword>
<dbReference type="GO" id="GO:0016020">
    <property type="term" value="C:membrane"/>
    <property type="evidence" value="ECO:0007669"/>
    <property type="project" value="UniProtKB-SubCell"/>
</dbReference>
<feature type="transmembrane region" description="Helical" evidence="17">
    <location>
        <begin position="562"/>
        <end position="585"/>
    </location>
</feature>
<dbReference type="SUPFAM" id="SSF111418">
    <property type="entry name" value="Hormone receptor domain"/>
    <property type="match status" value="1"/>
</dbReference>
<comment type="subcellular location">
    <subcellularLocation>
        <location evidence="2">Lysosome</location>
    </subcellularLocation>
    <subcellularLocation>
        <location evidence="1">Membrane</location>
        <topology evidence="1">Multi-pass membrane protein</topology>
    </subcellularLocation>
</comment>
<feature type="compositionally biased region" description="Low complexity" evidence="16">
    <location>
        <begin position="239"/>
        <end position="251"/>
    </location>
</feature>
<dbReference type="AlphaFoldDB" id="A0AAE1P5R6"/>
<dbReference type="Gene3D" id="4.10.1240.10">
    <property type="entry name" value="GPCR, family 2, extracellular hormone receptor domain"/>
    <property type="match status" value="1"/>
</dbReference>
<keyword evidence="12" id="KW-0675">Receptor</keyword>
<feature type="domain" description="G-protein coupled receptors family 2 profile 1" evidence="19">
    <location>
        <begin position="190"/>
        <end position="320"/>
    </location>
</feature>
<comment type="similarity">
    <text evidence="3">Belongs to the acid ceramidase family.</text>
</comment>
<dbReference type="InterPro" id="IPR001879">
    <property type="entry name" value="GPCR_2_extracellular_dom"/>
</dbReference>
<dbReference type="InterPro" id="IPR000832">
    <property type="entry name" value="GPCR_2_secretin-like"/>
</dbReference>
<evidence type="ECO:0000313" key="22">
    <source>
        <dbReference type="Proteomes" id="UP001292094"/>
    </source>
</evidence>
<feature type="transmembrane region" description="Helical" evidence="17">
    <location>
        <begin position="532"/>
        <end position="550"/>
    </location>
</feature>
<dbReference type="GO" id="GO:0017040">
    <property type="term" value="F:N-acylsphingosine amidohydrolase activity"/>
    <property type="evidence" value="ECO:0007669"/>
    <property type="project" value="UniProtKB-EC"/>
</dbReference>
<dbReference type="PROSITE" id="PS50227">
    <property type="entry name" value="G_PROTEIN_RECEP_F2_3"/>
    <property type="match status" value="1"/>
</dbReference>
<dbReference type="Pfam" id="PF02793">
    <property type="entry name" value="HRM"/>
    <property type="match status" value="1"/>
</dbReference>
<keyword evidence="6 18" id="KW-0732">Signal</keyword>
<accession>A0AAE1P5R6</accession>
<sequence length="1019" mass="115655">MFSTAVIILLTLLVSVKSEGVDTDRWRATSLASYTDYNNNNNSNKPSSNSPSSSSSSYSSSNSPSPSPYYSPSNSASSSSSTPLLPSTCRLGYSVKQYYPTEKNIYQQLTCYACYTFIPTHRRNHTLHIEDRYVKLSDGAQYQVKMFKIEDKMYPFDPDEAEAWQHVRASMSNSVEADKLEDCCWEAVQCCRQKLNDESTDNNNNNNDDDGDNNYNNNNDNNNNDDNSNHNNNDEDGDNINNNNTTSSSSSWCPRTWDGWSCIPATPPHTTLTITCPHHAYTGYPECTLTGQASCTEEGKWEQNEHSHEHTDYSTCSHESYHLVNYHWEAVTHLVSILALVPALIIIVTYRQLRVQRFWLHLSLLLALTGEAVFTILDIWIIRASEYRNQVDGTSHLDENSVWCRMLVTCRKVFGVGVWWCMLAQSIYLHRLIVAAFKGGGKTWMYIVLGWVPSVVIVSVWAVCRAVLENYQCWLGDDHSTSADLFLITELPKFIILIINTILLANMTRVLMTKLRGVSANQSHAGRRAVKATAFLLPMFGLQFFLPLYVPPASISCQAMQVYYFLATLVDGLQGLYVATVYCFINKEVKLQVRRSLHRLKGRWSSDYPGTTTSTAWDVNTNVSVLSTSNAITTQFMPFDGCEKNAYPPDQSTAVPHYTINLDLPPERRWAQMIGEKKQHLIGLIDDVKNLTLSVFGERIFNIVINNLDKLTATLPSPYREEMAGISAASGLPVPEVTLYNIFYEVFTLCTSIIIQDPHGNLYHGRNLDFGLFMGWDSKANQWHLPQLLKPLVVQLDWQKGGKTLYSSINYAGYVGVLTAVKKDHFTFSLDERFGLNGGYMGLLEWLIFEDYNQKWVSFLTRELMEEANTYEEAKNKLSHTRLLVHNKASANQDWYILAPVYFILGGAKPGEGCIITRWRDNFDIKDIGHGQDSWYLVETNYDHWMSPPFYDDRRTPAIHCLRAEGQKNASLQLLYNVLSTKPVFNKLTTYTSLMEVKSGSLGAWLRHCEDPCWPCNFA</sequence>
<proteinExistence type="inferred from homology"/>
<dbReference type="EC" id="3.5.1.23" evidence="4"/>
<evidence type="ECO:0000256" key="15">
    <source>
        <dbReference type="ARBA" id="ARBA00023228"/>
    </source>
</evidence>
<dbReference type="PANTHER" id="PTHR28583">
    <property type="entry name" value="ACID AMIDASE"/>
    <property type="match status" value="1"/>
</dbReference>
<evidence type="ECO:0000256" key="2">
    <source>
        <dbReference type="ARBA" id="ARBA00004371"/>
    </source>
</evidence>
<comment type="caution">
    <text evidence="21">The sequence shown here is derived from an EMBL/GenBank/DDBJ whole genome shotgun (WGS) entry which is preliminary data.</text>
</comment>
<dbReference type="SUPFAM" id="SSF81321">
    <property type="entry name" value="Family A G protein-coupled receptor-like"/>
    <property type="match status" value="1"/>
</dbReference>
<dbReference type="Pfam" id="PF00002">
    <property type="entry name" value="7tm_2"/>
    <property type="match status" value="1"/>
</dbReference>
<evidence type="ECO:0000256" key="10">
    <source>
        <dbReference type="ARBA" id="ARBA00023136"/>
    </source>
</evidence>
<feature type="transmembrane region" description="Helical" evidence="17">
    <location>
        <begin position="330"/>
        <end position="350"/>
    </location>
</feature>
<organism evidence="21 22">
    <name type="scientific">Petrolisthes manimaculis</name>
    <dbReference type="NCBI Taxonomy" id="1843537"/>
    <lineage>
        <taxon>Eukaryota</taxon>
        <taxon>Metazoa</taxon>
        <taxon>Ecdysozoa</taxon>
        <taxon>Arthropoda</taxon>
        <taxon>Crustacea</taxon>
        <taxon>Multicrustacea</taxon>
        <taxon>Malacostraca</taxon>
        <taxon>Eumalacostraca</taxon>
        <taxon>Eucarida</taxon>
        <taxon>Decapoda</taxon>
        <taxon>Pleocyemata</taxon>
        <taxon>Anomura</taxon>
        <taxon>Galatheoidea</taxon>
        <taxon>Porcellanidae</taxon>
        <taxon>Petrolisthes</taxon>
    </lineage>
</organism>
<dbReference type="InterPro" id="IPR029132">
    <property type="entry name" value="CBAH/NAAA_C"/>
</dbReference>
<dbReference type="GO" id="GO:0004930">
    <property type="term" value="F:G protein-coupled receptor activity"/>
    <property type="evidence" value="ECO:0007669"/>
    <property type="project" value="UniProtKB-KW"/>
</dbReference>
<name>A0AAE1P5R6_9EUCA</name>
<dbReference type="InterPro" id="IPR017981">
    <property type="entry name" value="GPCR_2-like_7TM"/>
</dbReference>
<evidence type="ECO:0000256" key="5">
    <source>
        <dbReference type="ARBA" id="ARBA00022692"/>
    </source>
</evidence>